<name>A0A2L1U1A8_9BACL</name>
<feature type="transmembrane region" description="Helical" evidence="7">
    <location>
        <begin position="42"/>
        <end position="64"/>
    </location>
</feature>
<feature type="transmembrane region" description="Helical" evidence="7">
    <location>
        <begin position="12"/>
        <end position="30"/>
    </location>
</feature>
<feature type="transmembrane region" description="Helical" evidence="7">
    <location>
        <begin position="296"/>
        <end position="329"/>
    </location>
</feature>
<dbReference type="InterPro" id="IPR037272">
    <property type="entry name" value="SNS_sf"/>
</dbReference>
<feature type="transmembrane region" description="Helical" evidence="7">
    <location>
        <begin position="250"/>
        <end position="276"/>
    </location>
</feature>
<feature type="transmembrane region" description="Helical" evidence="7">
    <location>
        <begin position="379"/>
        <end position="398"/>
    </location>
</feature>
<feature type="transmembrane region" description="Helical" evidence="7">
    <location>
        <begin position="341"/>
        <end position="359"/>
    </location>
</feature>
<dbReference type="PANTHER" id="PTHR42948:SF1">
    <property type="entry name" value="TRANSPORTER"/>
    <property type="match status" value="1"/>
</dbReference>
<feature type="transmembrane region" description="Helical" evidence="7">
    <location>
        <begin position="91"/>
        <end position="115"/>
    </location>
</feature>
<reference evidence="9" key="1">
    <citation type="submission" date="2017-02" db="EMBL/GenBank/DDBJ databases">
        <title>Delineation of Paenibacillus larvae strains originating from foulbrood outbreaks.</title>
        <authorList>
            <person name="Beims H."/>
            <person name="Bunk B."/>
            <person name="Sproeer C."/>
            <person name="Mohr K.I."/>
            <person name="Pradella S."/>
            <person name="Guenther G."/>
            <person name="Rohde M."/>
            <person name="von der Ohe W."/>
            <person name="Steinert M."/>
        </authorList>
    </citation>
    <scope>NUCLEOTIDE SEQUENCE [LARGE SCALE GENOMIC DNA]</scope>
    <source>
        <strain evidence="9">Eric_III</strain>
    </source>
</reference>
<dbReference type="InterPro" id="IPR000175">
    <property type="entry name" value="Na/ntran_symport"/>
</dbReference>
<keyword evidence="4 7" id="KW-1133">Transmembrane helix</keyword>
<keyword evidence="5 7" id="KW-0472">Membrane</keyword>
<dbReference type="SUPFAM" id="SSF161070">
    <property type="entry name" value="SNF-like"/>
    <property type="match status" value="1"/>
</dbReference>
<evidence type="ECO:0000256" key="2">
    <source>
        <dbReference type="ARBA" id="ARBA00022448"/>
    </source>
</evidence>
<dbReference type="Proteomes" id="UP000239833">
    <property type="component" value="Chromosome"/>
</dbReference>
<evidence type="ECO:0000256" key="4">
    <source>
        <dbReference type="ARBA" id="ARBA00022989"/>
    </source>
</evidence>
<dbReference type="STRING" id="147375.BXP28_04365"/>
<evidence type="ECO:0000256" key="5">
    <source>
        <dbReference type="ARBA" id="ARBA00023136"/>
    </source>
</evidence>
<keyword evidence="3 6" id="KW-0812">Transmembrane</keyword>
<keyword evidence="2 6" id="KW-0813">Transport</keyword>
<accession>A0A2L1U1A8</accession>
<dbReference type="InterPro" id="IPR047218">
    <property type="entry name" value="YocR/YhdH-like"/>
</dbReference>
<dbReference type="CDD" id="cd10336">
    <property type="entry name" value="SLC6sbd_Tyt1-Like"/>
    <property type="match status" value="1"/>
</dbReference>
<dbReference type="Pfam" id="PF00209">
    <property type="entry name" value="SNF"/>
    <property type="match status" value="2"/>
</dbReference>
<evidence type="ECO:0000256" key="3">
    <source>
        <dbReference type="ARBA" id="ARBA00022692"/>
    </source>
</evidence>
<dbReference type="GeneID" id="64219244"/>
<dbReference type="EMBL" id="CP019655">
    <property type="protein sequence ID" value="AVF26719.1"/>
    <property type="molecule type" value="Genomic_DNA"/>
</dbReference>
<dbReference type="PRINTS" id="PR00176">
    <property type="entry name" value="NANEUSMPORT"/>
</dbReference>
<evidence type="ECO:0000313" key="8">
    <source>
        <dbReference type="EMBL" id="AVF26719.1"/>
    </source>
</evidence>
<dbReference type="PROSITE" id="PS50267">
    <property type="entry name" value="NA_NEUROTRAN_SYMP_3"/>
    <property type="match status" value="1"/>
</dbReference>
<protein>
    <recommendedName>
        <fullName evidence="6">Transporter</fullName>
    </recommendedName>
</protein>
<feature type="transmembrane region" description="Helical" evidence="7">
    <location>
        <begin position="172"/>
        <end position="190"/>
    </location>
</feature>
<dbReference type="NCBIfam" id="NF037979">
    <property type="entry name" value="Na_transp"/>
    <property type="match status" value="1"/>
</dbReference>
<dbReference type="AlphaFoldDB" id="A0A2L1U1A8"/>
<sequence>MKTSEQWTSKLGFILAAAGSAIGLGAIWKFPYVVGTNGGGAFFLLFVFFTVAIGLPLLLAEFIIGRSTGKEAVSAYTSIAPGSFWPWVGKIGIVTCFILLSFYSVVGGWILLYLWKSVTGNLLGAEAGYKGMFEGIIADPLLAIGAQVIFMVLTIVVVARGVQNGIEKTSKYMMPALFLLFLVLIVRAVTLPDAMRGVFFFLSPDFTKINGKSILEAMGQSFFSLSVGASVMVTYSSYLDKKESLSRSAVSIVGLCLMISLLAGFAIFPAVFATGIEPTAGPGLLFIVLPSVFEHIPFGGLFLFLFLILFLFATLTSAFSMLEIIVAAVAKGETSQRKKRSWLIGICITAIGVPSALSYGVMQHVTLFGKTMFDLSDYLVSNILLPLGALLIAFFVPYKISKDVLYREFTMGSTKAGRWFAAWLFALRYIIPVVIILVFLGLLGLV</sequence>
<feature type="transmembrane region" description="Helical" evidence="7">
    <location>
        <begin position="217"/>
        <end position="238"/>
    </location>
</feature>
<evidence type="ECO:0000256" key="1">
    <source>
        <dbReference type="ARBA" id="ARBA00004141"/>
    </source>
</evidence>
<dbReference type="PANTHER" id="PTHR42948">
    <property type="entry name" value="TRANSPORTER"/>
    <property type="match status" value="1"/>
</dbReference>
<dbReference type="RefSeq" id="WP_077995443.1">
    <property type="nucleotide sequence ID" value="NZ_CP019655.1"/>
</dbReference>
<comment type="similarity">
    <text evidence="6">Belongs to the sodium:neurotransmitter symporter (SNF) (TC 2.A.22) family.</text>
</comment>
<proteinExistence type="inferred from homology"/>
<dbReference type="PROSITE" id="PS00610">
    <property type="entry name" value="NA_NEUROTRAN_SYMP_1"/>
    <property type="match status" value="1"/>
</dbReference>
<keyword evidence="6" id="KW-0769">Symport</keyword>
<organism evidence="8 9">
    <name type="scientific">Paenibacillus larvae subsp. larvae</name>
    <dbReference type="NCBI Taxonomy" id="147375"/>
    <lineage>
        <taxon>Bacteria</taxon>
        <taxon>Bacillati</taxon>
        <taxon>Bacillota</taxon>
        <taxon>Bacilli</taxon>
        <taxon>Bacillales</taxon>
        <taxon>Paenibacillaceae</taxon>
        <taxon>Paenibacillus</taxon>
    </lineage>
</organism>
<gene>
    <name evidence="8" type="ORF">ERICIII_02579</name>
</gene>
<evidence type="ECO:0000313" key="9">
    <source>
        <dbReference type="Proteomes" id="UP000239833"/>
    </source>
</evidence>
<comment type="subcellular location">
    <subcellularLocation>
        <location evidence="1">Membrane</location>
        <topology evidence="1">Multi-pass membrane protein</topology>
    </subcellularLocation>
</comment>
<dbReference type="GO" id="GO:0016020">
    <property type="term" value="C:membrane"/>
    <property type="evidence" value="ECO:0007669"/>
    <property type="project" value="UniProtKB-SubCell"/>
</dbReference>
<feature type="transmembrane region" description="Helical" evidence="7">
    <location>
        <begin position="135"/>
        <end position="160"/>
    </location>
</feature>
<feature type="transmembrane region" description="Helical" evidence="7">
    <location>
        <begin position="419"/>
        <end position="443"/>
    </location>
</feature>
<evidence type="ECO:0000256" key="7">
    <source>
        <dbReference type="SAM" id="Phobius"/>
    </source>
</evidence>
<evidence type="ECO:0000256" key="6">
    <source>
        <dbReference type="RuleBase" id="RU003732"/>
    </source>
</evidence>
<dbReference type="GO" id="GO:0015293">
    <property type="term" value="F:symporter activity"/>
    <property type="evidence" value="ECO:0007669"/>
    <property type="project" value="UniProtKB-KW"/>
</dbReference>